<organism evidence="1 2">
    <name type="scientific">Botryotinia fuckeliana (strain T4)</name>
    <name type="common">Noble rot fungus</name>
    <name type="synonym">Botrytis cinerea</name>
    <dbReference type="NCBI Taxonomy" id="999810"/>
    <lineage>
        <taxon>Eukaryota</taxon>
        <taxon>Fungi</taxon>
        <taxon>Dikarya</taxon>
        <taxon>Ascomycota</taxon>
        <taxon>Pezizomycotina</taxon>
        <taxon>Leotiomycetes</taxon>
        <taxon>Helotiales</taxon>
        <taxon>Sclerotiniaceae</taxon>
        <taxon>Botrytis</taxon>
    </lineage>
</organism>
<evidence type="ECO:0000313" key="2">
    <source>
        <dbReference type="Proteomes" id="UP000008177"/>
    </source>
</evidence>
<dbReference type="HOGENOM" id="CLU_2960491_0_0_1"/>
<dbReference type="Proteomes" id="UP000008177">
    <property type="component" value="Unplaced contigs"/>
</dbReference>
<dbReference type="AlphaFoldDB" id="G2YDW1"/>
<sequence>MNESTRVTPLSPHNLGTYRVSDPAALDKTQNGYLHTPVSQLIVADSDIIQADNYAGRIP</sequence>
<name>G2YDW1_BOTF4</name>
<dbReference type="InParanoid" id="G2YDW1"/>
<accession>G2YDW1</accession>
<protein>
    <submittedName>
        <fullName evidence="1">Uncharacterized protein</fullName>
    </submittedName>
</protein>
<dbReference type="EMBL" id="FQ790321">
    <property type="protein sequence ID" value="CCD49959.1"/>
    <property type="molecule type" value="Genomic_DNA"/>
</dbReference>
<reference evidence="2" key="1">
    <citation type="journal article" date="2011" name="PLoS Genet.">
        <title>Genomic analysis of the necrotrophic fungal pathogens Sclerotinia sclerotiorum and Botrytis cinerea.</title>
        <authorList>
            <person name="Amselem J."/>
            <person name="Cuomo C.A."/>
            <person name="van Kan J.A."/>
            <person name="Viaud M."/>
            <person name="Benito E.P."/>
            <person name="Couloux A."/>
            <person name="Coutinho P.M."/>
            <person name="de Vries R.P."/>
            <person name="Dyer P.S."/>
            <person name="Fillinger S."/>
            <person name="Fournier E."/>
            <person name="Gout L."/>
            <person name="Hahn M."/>
            <person name="Kohn L."/>
            <person name="Lapalu N."/>
            <person name="Plummer K.M."/>
            <person name="Pradier J.M."/>
            <person name="Quevillon E."/>
            <person name="Sharon A."/>
            <person name="Simon A."/>
            <person name="ten Have A."/>
            <person name="Tudzynski B."/>
            <person name="Tudzynski P."/>
            <person name="Wincker P."/>
            <person name="Andrew M."/>
            <person name="Anthouard V."/>
            <person name="Beever R.E."/>
            <person name="Beffa R."/>
            <person name="Benoit I."/>
            <person name="Bouzid O."/>
            <person name="Brault B."/>
            <person name="Chen Z."/>
            <person name="Choquer M."/>
            <person name="Collemare J."/>
            <person name="Cotton P."/>
            <person name="Danchin E.G."/>
            <person name="Da Silva C."/>
            <person name="Gautier A."/>
            <person name="Giraud C."/>
            <person name="Giraud T."/>
            <person name="Gonzalez C."/>
            <person name="Grossetete S."/>
            <person name="Guldener U."/>
            <person name="Henrissat B."/>
            <person name="Howlett B.J."/>
            <person name="Kodira C."/>
            <person name="Kretschmer M."/>
            <person name="Lappartient A."/>
            <person name="Leroch M."/>
            <person name="Levis C."/>
            <person name="Mauceli E."/>
            <person name="Neuveglise C."/>
            <person name="Oeser B."/>
            <person name="Pearson M."/>
            <person name="Poulain J."/>
            <person name="Poussereau N."/>
            <person name="Quesneville H."/>
            <person name="Rascle C."/>
            <person name="Schumacher J."/>
            <person name="Segurens B."/>
            <person name="Sexton A."/>
            <person name="Silva E."/>
            <person name="Sirven C."/>
            <person name="Soanes D.M."/>
            <person name="Talbot N.J."/>
            <person name="Templeton M."/>
            <person name="Yandava C."/>
            <person name="Yarden O."/>
            <person name="Zeng Q."/>
            <person name="Rollins J.A."/>
            <person name="Lebrun M.H."/>
            <person name="Dickman M."/>
        </authorList>
    </citation>
    <scope>NUCLEOTIDE SEQUENCE [LARGE SCALE GENOMIC DNA]</scope>
    <source>
        <strain evidence="2">T4</strain>
    </source>
</reference>
<gene>
    <name evidence="1" type="ORF">BofuT4_uP096670.1</name>
</gene>
<proteinExistence type="predicted"/>
<evidence type="ECO:0000313" key="1">
    <source>
        <dbReference type="EMBL" id="CCD49959.1"/>
    </source>
</evidence>